<dbReference type="SUPFAM" id="SSF46894">
    <property type="entry name" value="C-terminal effector domain of the bipartite response regulators"/>
    <property type="match status" value="1"/>
</dbReference>
<dbReference type="GO" id="GO:0005509">
    <property type="term" value="F:calcium ion binding"/>
    <property type="evidence" value="ECO:0007669"/>
    <property type="project" value="InterPro"/>
</dbReference>
<dbReference type="Gene3D" id="1.10.10.10">
    <property type="entry name" value="Winged helix-like DNA-binding domain superfamily/Winged helix DNA-binding domain"/>
    <property type="match status" value="1"/>
</dbReference>
<dbReference type="InterPro" id="IPR014879">
    <property type="entry name" value="Spo0A_C"/>
</dbReference>
<evidence type="ECO:0000259" key="5">
    <source>
        <dbReference type="PROSITE" id="PS50110"/>
    </source>
</evidence>
<feature type="domain" description="Response regulatory" evidence="5">
    <location>
        <begin position="5"/>
        <end position="121"/>
    </location>
</feature>
<dbReference type="SUPFAM" id="SSF52172">
    <property type="entry name" value="CheY-like"/>
    <property type="match status" value="1"/>
</dbReference>
<name>A0A9D0ZLQ5_9FIRM</name>
<dbReference type="GO" id="GO:0005737">
    <property type="term" value="C:cytoplasm"/>
    <property type="evidence" value="ECO:0007669"/>
    <property type="project" value="InterPro"/>
</dbReference>
<dbReference type="Gene3D" id="3.40.50.2300">
    <property type="match status" value="1"/>
</dbReference>
<dbReference type="GO" id="GO:0042173">
    <property type="term" value="P:regulation of sporulation resulting in formation of a cellular spore"/>
    <property type="evidence" value="ECO:0007669"/>
    <property type="project" value="InterPro"/>
</dbReference>
<evidence type="ECO:0000313" key="7">
    <source>
        <dbReference type="Proteomes" id="UP000824260"/>
    </source>
</evidence>
<proteinExistence type="predicted"/>
<evidence type="ECO:0000256" key="1">
    <source>
        <dbReference type="ARBA" id="ARBA00018672"/>
    </source>
</evidence>
<dbReference type="PROSITE" id="PS50110">
    <property type="entry name" value="RESPONSE_REGULATORY"/>
    <property type="match status" value="1"/>
</dbReference>
<evidence type="ECO:0000256" key="3">
    <source>
        <dbReference type="ARBA" id="ARBA00024867"/>
    </source>
</evidence>
<keyword evidence="2" id="KW-0238">DNA-binding</keyword>
<dbReference type="InterPro" id="IPR001789">
    <property type="entry name" value="Sig_transdc_resp-reg_receiver"/>
</dbReference>
<dbReference type="Proteomes" id="UP000824260">
    <property type="component" value="Unassembled WGS sequence"/>
</dbReference>
<gene>
    <name evidence="6" type="ORF">IAA52_01400</name>
</gene>
<comment type="caution">
    <text evidence="6">The sequence shown here is derived from an EMBL/GenBank/DDBJ whole genome shotgun (WGS) entry which is preliminary data.</text>
</comment>
<dbReference type="GO" id="GO:0000160">
    <property type="term" value="P:phosphorelay signal transduction system"/>
    <property type="evidence" value="ECO:0007669"/>
    <property type="project" value="InterPro"/>
</dbReference>
<dbReference type="GO" id="GO:0003700">
    <property type="term" value="F:DNA-binding transcription factor activity"/>
    <property type="evidence" value="ECO:0007669"/>
    <property type="project" value="InterPro"/>
</dbReference>
<comment type="caution">
    <text evidence="4">Lacks conserved residue(s) required for the propagation of feature annotation.</text>
</comment>
<evidence type="ECO:0000256" key="2">
    <source>
        <dbReference type="ARBA" id="ARBA00023125"/>
    </source>
</evidence>
<dbReference type="AlphaFoldDB" id="A0A9D0ZLQ5"/>
<dbReference type="Pfam" id="PF08769">
    <property type="entry name" value="Spo0A_C"/>
    <property type="match status" value="1"/>
</dbReference>
<dbReference type="SMART" id="SM00448">
    <property type="entry name" value="REC"/>
    <property type="match status" value="1"/>
</dbReference>
<evidence type="ECO:0000256" key="4">
    <source>
        <dbReference type="PROSITE-ProRule" id="PRU00169"/>
    </source>
</evidence>
<comment type="function">
    <text evidence="3">May play the central regulatory role in sporulation. It may be an element of the effector pathway responsible for the activation of sporulation genes in response to nutritional stress. Spo0A may act in concert with spo0H (a sigma factor) to control the expression of some genes that are critical to the sporulation process.</text>
</comment>
<accession>A0A9D0ZLQ5</accession>
<reference evidence="6" key="1">
    <citation type="submission" date="2020-10" db="EMBL/GenBank/DDBJ databases">
        <authorList>
            <person name="Gilroy R."/>
        </authorList>
    </citation>
    <scope>NUCLEOTIDE SEQUENCE</scope>
    <source>
        <strain evidence="6">ChiSjej6B24-2974</strain>
    </source>
</reference>
<dbReference type="GO" id="GO:0003677">
    <property type="term" value="F:DNA binding"/>
    <property type="evidence" value="ECO:0007669"/>
    <property type="project" value="UniProtKB-KW"/>
</dbReference>
<organism evidence="6 7">
    <name type="scientific">Candidatus Pullichristensenella stercorigallinarum</name>
    <dbReference type="NCBI Taxonomy" id="2840909"/>
    <lineage>
        <taxon>Bacteria</taxon>
        <taxon>Bacillati</taxon>
        <taxon>Bacillota</taxon>
        <taxon>Clostridia</taxon>
        <taxon>Candidatus Pullichristensenella</taxon>
    </lineage>
</organism>
<dbReference type="InterPro" id="IPR011006">
    <property type="entry name" value="CheY-like_superfamily"/>
</dbReference>
<dbReference type="InterPro" id="IPR036388">
    <property type="entry name" value="WH-like_DNA-bd_sf"/>
</dbReference>
<dbReference type="InterPro" id="IPR016032">
    <property type="entry name" value="Sig_transdc_resp-reg_C-effctor"/>
</dbReference>
<evidence type="ECO:0000313" key="6">
    <source>
        <dbReference type="EMBL" id="HIQ81736.1"/>
    </source>
</evidence>
<protein>
    <recommendedName>
        <fullName evidence="1">Stage 0 sporulation protein A homolog</fullName>
    </recommendedName>
</protein>
<sequence length="246" mass="27857">MKKTRLFLIDIDLSYLEYTAHYLSSTRDIEVVGYITDASQAVKQIAHAQPDCVVLGLAQRSCYGLDLLRKLRAISPRTAFILWTAFSSNTVLHLSLETGADMFLCKPVPMEQLHKCILETTISKRKMIWERLAADEEATSPSPTSRIHYGLIDAGILPRMFGFACLSESLYLLLKDNRLLCNLRRNLYPQVAQALRTTPENVERNMRTAIRRARGDDALSSMTNRQFLSFMLQKLTTNPDEAPLSA</sequence>
<dbReference type="Pfam" id="PF00072">
    <property type="entry name" value="Response_reg"/>
    <property type="match status" value="1"/>
</dbReference>
<dbReference type="EMBL" id="DVFZ01000014">
    <property type="protein sequence ID" value="HIQ81736.1"/>
    <property type="molecule type" value="Genomic_DNA"/>
</dbReference>
<reference evidence="6" key="2">
    <citation type="journal article" date="2021" name="PeerJ">
        <title>Extensive microbial diversity within the chicken gut microbiome revealed by metagenomics and culture.</title>
        <authorList>
            <person name="Gilroy R."/>
            <person name="Ravi A."/>
            <person name="Getino M."/>
            <person name="Pursley I."/>
            <person name="Horton D.L."/>
            <person name="Alikhan N.F."/>
            <person name="Baker D."/>
            <person name="Gharbi K."/>
            <person name="Hall N."/>
            <person name="Watson M."/>
            <person name="Adriaenssens E.M."/>
            <person name="Foster-Nyarko E."/>
            <person name="Jarju S."/>
            <person name="Secka A."/>
            <person name="Antonio M."/>
            <person name="Oren A."/>
            <person name="Chaudhuri R.R."/>
            <person name="La Ragione R."/>
            <person name="Hildebrand F."/>
            <person name="Pallen M.J."/>
        </authorList>
    </citation>
    <scope>NUCLEOTIDE SEQUENCE</scope>
    <source>
        <strain evidence="6">ChiSjej6B24-2974</strain>
    </source>
</reference>